<evidence type="ECO:0000313" key="2">
    <source>
        <dbReference type="EMBL" id="AZI42080.1"/>
    </source>
</evidence>
<reference evidence="2 3" key="1">
    <citation type="submission" date="2018-11" db="EMBL/GenBank/DDBJ databases">
        <title>Deinococcus shelandsis sp. nov., isolated from South Shetland Islands soil of Antarctica.</title>
        <authorList>
            <person name="Tian J."/>
        </authorList>
    </citation>
    <scope>NUCLEOTIDE SEQUENCE [LARGE SCALE GENOMIC DNA]</scope>
    <source>
        <strain evidence="2 3">S14-83T</strain>
    </source>
</reference>
<dbReference type="Gene3D" id="3.90.550.10">
    <property type="entry name" value="Spore Coat Polysaccharide Biosynthesis Protein SpsA, Chain A"/>
    <property type="match status" value="1"/>
</dbReference>
<dbReference type="RefSeq" id="WP_124868229.1">
    <property type="nucleotide sequence ID" value="NZ_CP034183.1"/>
</dbReference>
<name>A0A3G8YAX7_9DEIO</name>
<dbReference type="Gene3D" id="2.160.10.10">
    <property type="entry name" value="Hexapeptide repeat proteins"/>
    <property type="match status" value="1"/>
</dbReference>
<evidence type="ECO:0000259" key="1">
    <source>
        <dbReference type="Pfam" id="PF00483"/>
    </source>
</evidence>
<dbReference type="PANTHER" id="PTHR42883">
    <property type="entry name" value="GLUCOSE-1-PHOSPHATE THYMIDYLTRANSFERASE"/>
    <property type="match status" value="1"/>
</dbReference>
<feature type="domain" description="Nucleotidyl transferase" evidence="1">
    <location>
        <begin position="2"/>
        <end position="233"/>
    </location>
</feature>
<keyword evidence="2" id="KW-0548">Nucleotidyltransferase</keyword>
<dbReference type="EC" id="2.7.7.24" evidence="2"/>
<gene>
    <name evidence="2" type="ORF">EHF33_04405</name>
</gene>
<organism evidence="2 3">
    <name type="scientific">Deinococcus psychrotolerans</name>
    <dbReference type="NCBI Taxonomy" id="2489213"/>
    <lineage>
        <taxon>Bacteria</taxon>
        <taxon>Thermotogati</taxon>
        <taxon>Deinococcota</taxon>
        <taxon>Deinococci</taxon>
        <taxon>Deinococcales</taxon>
        <taxon>Deinococcaceae</taxon>
        <taxon>Deinococcus</taxon>
    </lineage>
</organism>
<proteinExistence type="predicted"/>
<accession>A0A3G8YAX7</accession>
<dbReference type="InterPro" id="IPR005835">
    <property type="entry name" value="NTP_transferase_dom"/>
</dbReference>
<dbReference type="EMBL" id="CP034183">
    <property type="protein sequence ID" value="AZI42080.1"/>
    <property type="molecule type" value="Genomic_DNA"/>
</dbReference>
<protein>
    <submittedName>
        <fullName evidence="2">Glucose-1-phosphate thymidylyltransferase</fullName>
        <ecNumber evidence="2">2.7.7.24</ecNumber>
    </submittedName>
</protein>
<dbReference type="CDD" id="cd04189">
    <property type="entry name" value="G1P_TT_long"/>
    <property type="match status" value="1"/>
</dbReference>
<dbReference type="Proteomes" id="UP000276417">
    <property type="component" value="Chromosome 1"/>
</dbReference>
<dbReference type="NCBIfam" id="TIGR01208">
    <property type="entry name" value="rmlA_long"/>
    <property type="match status" value="1"/>
</dbReference>
<keyword evidence="3" id="KW-1185">Reference proteome</keyword>
<keyword evidence="2" id="KW-0808">Transferase</keyword>
<dbReference type="PANTHER" id="PTHR42883:SF2">
    <property type="entry name" value="THYMIDYLYLTRANSFERASE"/>
    <property type="match status" value="1"/>
</dbReference>
<dbReference type="OrthoDB" id="9803871at2"/>
<dbReference type="InterPro" id="IPR029044">
    <property type="entry name" value="Nucleotide-diphossugar_trans"/>
</dbReference>
<dbReference type="KEGG" id="dph:EHF33_04405"/>
<sequence length="352" mass="38447">MKGIIPAAGLGTRLRPLTFTRPKPVLRVAGKPIIIHAIETLQAAGIDDIAIIVSDLTRTEIEYTLSAVSGVRIALIDQHQQLGLGHAVAMAREWAAGEDVCVYLGDNLFEFGIRSFAQQFERERPAALIALVEVADPSAFGVARLEGQRIVELIEKPKTLVSNLAVAGAYFFSSRIFEALDGLPPSARGEYEITDAIQRLITEGDTVLGRRVQGWWKDTGKPVDLLDANRLLLERIEAHVEGEVINSRISGRVQVPASTRIINSKIVGPVLLGEDVIIEDAYVGPFTSIGQGSVIRNAEIEHSVIESFVRIENVEIRLQDCLIGLRAIVRGGRRIPRTLKLTLSDASEVELT</sequence>
<evidence type="ECO:0000313" key="3">
    <source>
        <dbReference type="Proteomes" id="UP000276417"/>
    </source>
</evidence>
<dbReference type="InterPro" id="IPR005908">
    <property type="entry name" value="G1P_thy_trans_l"/>
</dbReference>
<dbReference type="GO" id="GO:0008879">
    <property type="term" value="F:glucose-1-phosphate thymidylyltransferase activity"/>
    <property type="evidence" value="ECO:0007669"/>
    <property type="project" value="UniProtKB-EC"/>
</dbReference>
<dbReference type="AlphaFoldDB" id="A0A3G8YAX7"/>
<dbReference type="Pfam" id="PF00483">
    <property type="entry name" value="NTP_transferase"/>
    <property type="match status" value="1"/>
</dbReference>
<dbReference type="SUPFAM" id="SSF53448">
    <property type="entry name" value="Nucleotide-diphospho-sugar transferases"/>
    <property type="match status" value="1"/>
</dbReference>